<dbReference type="Pfam" id="PF13302">
    <property type="entry name" value="Acetyltransf_3"/>
    <property type="match status" value="1"/>
</dbReference>
<dbReference type="PANTHER" id="PTHR43792">
    <property type="entry name" value="GNAT FAMILY, PUTATIVE (AFU_ORTHOLOGUE AFUA_3G00765)-RELATED-RELATED"/>
    <property type="match status" value="1"/>
</dbReference>
<dbReference type="Gene3D" id="3.40.630.30">
    <property type="match status" value="1"/>
</dbReference>
<gene>
    <name evidence="2" type="ORF">GCM10010918_37520</name>
</gene>
<evidence type="ECO:0000259" key="1">
    <source>
        <dbReference type="PROSITE" id="PS51186"/>
    </source>
</evidence>
<protein>
    <submittedName>
        <fullName evidence="2">N-acetyltransferase</fullName>
    </submittedName>
</protein>
<sequence length="180" mass="20416">MLPTLETDRLILRPFEISDASEVQRLAGHIEIAQMTLNIPHPYPDGGAEIWIRSSKNNSREGSGFPFAVVTKDDGQLIGCISLNLSKPHRKAELGYWLGKPYWGHGYSTEAARRVLSFGFEELGLNKIYAIAMVKNPASTNVMKKIGMQWEGELKEHILKWDVFEDIVYYGIRKSDYESL</sequence>
<dbReference type="InterPro" id="IPR000182">
    <property type="entry name" value="GNAT_dom"/>
</dbReference>
<keyword evidence="3" id="KW-1185">Reference proteome</keyword>
<accession>A0A917HF68</accession>
<evidence type="ECO:0000313" key="3">
    <source>
        <dbReference type="Proteomes" id="UP000600247"/>
    </source>
</evidence>
<dbReference type="EMBL" id="BMHY01000007">
    <property type="protein sequence ID" value="GGG77335.1"/>
    <property type="molecule type" value="Genomic_DNA"/>
</dbReference>
<dbReference type="SUPFAM" id="SSF55729">
    <property type="entry name" value="Acyl-CoA N-acyltransferases (Nat)"/>
    <property type="match status" value="1"/>
</dbReference>
<dbReference type="RefSeq" id="WP_188890719.1">
    <property type="nucleotide sequence ID" value="NZ_BMHY01000007.1"/>
</dbReference>
<dbReference type="AlphaFoldDB" id="A0A917HF68"/>
<dbReference type="GO" id="GO:0016747">
    <property type="term" value="F:acyltransferase activity, transferring groups other than amino-acyl groups"/>
    <property type="evidence" value="ECO:0007669"/>
    <property type="project" value="InterPro"/>
</dbReference>
<reference evidence="2 3" key="1">
    <citation type="journal article" date="2014" name="Int. J. Syst. Evol. Microbiol.">
        <title>Complete genome sequence of Corynebacterium casei LMG S-19264T (=DSM 44701T), isolated from a smear-ripened cheese.</title>
        <authorList>
            <consortium name="US DOE Joint Genome Institute (JGI-PGF)"/>
            <person name="Walter F."/>
            <person name="Albersmeier A."/>
            <person name="Kalinowski J."/>
            <person name="Ruckert C."/>
        </authorList>
    </citation>
    <scope>NUCLEOTIDE SEQUENCE [LARGE SCALE GENOMIC DNA]</scope>
    <source>
        <strain evidence="2 3">CGMCC 1.15286</strain>
    </source>
</reference>
<dbReference type="InterPro" id="IPR016181">
    <property type="entry name" value="Acyl_CoA_acyltransferase"/>
</dbReference>
<name>A0A917HF68_9BACL</name>
<dbReference type="InterPro" id="IPR051531">
    <property type="entry name" value="N-acetyltransferase"/>
</dbReference>
<feature type="domain" description="N-acetyltransferase" evidence="1">
    <location>
        <begin position="15"/>
        <end position="171"/>
    </location>
</feature>
<dbReference type="Proteomes" id="UP000600247">
    <property type="component" value="Unassembled WGS sequence"/>
</dbReference>
<organism evidence="2 3">
    <name type="scientific">Paenibacillus radicis</name>
    <name type="common">ex Gao et al. 2016</name>
    <dbReference type="NCBI Taxonomy" id="1737354"/>
    <lineage>
        <taxon>Bacteria</taxon>
        <taxon>Bacillati</taxon>
        <taxon>Bacillota</taxon>
        <taxon>Bacilli</taxon>
        <taxon>Bacillales</taxon>
        <taxon>Paenibacillaceae</taxon>
        <taxon>Paenibacillus</taxon>
    </lineage>
</organism>
<dbReference type="PROSITE" id="PS51186">
    <property type="entry name" value="GNAT"/>
    <property type="match status" value="1"/>
</dbReference>
<evidence type="ECO:0000313" key="2">
    <source>
        <dbReference type="EMBL" id="GGG77335.1"/>
    </source>
</evidence>
<comment type="caution">
    <text evidence="2">The sequence shown here is derived from an EMBL/GenBank/DDBJ whole genome shotgun (WGS) entry which is preliminary data.</text>
</comment>
<proteinExistence type="predicted"/>